<name>A0A8B7BB81_ORYAF</name>
<proteinExistence type="inferred from homology"/>
<dbReference type="GO" id="GO:0004984">
    <property type="term" value="F:olfactory receptor activity"/>
    <property type="evidence" value="ECO:0007669"/>
    <property type="project" value="InterPro"/>
</dbReference>
<feature type="transmembrane region" description="Helical" evidence="11">
    <location>
        <begin position="277"/>
        <end position="295"/>
    </location>
</feature>
<dbReference type="PROSITE" id="PS00237">
    <property type="entry name" value="G_PROTEIN_RECEP_F1_1"/>
    <property type="match status" value="1"/>
</dbReference>
<dbReference type="SMART" id="SM01381">
    <property type="entry name" value="7TM_GPCR_Srsx"/>
    <property type="match status" value="1"/>
</dbReference>
<feature type="transmembrane region" description="Helical" evidence="11">
    <location>
        <begin position="65"/>
        <end position="83"/>
    </location>
</feature>
<feature type="transmembrane region" description="Helical" evidence="11">
    <location>
        <begin position="28"/>
        <end position="53"/>
    </location>
</feature>
<organism evidence="13 14">
    <name type="scientific">Orycteropus afer afer</name>
    <dbReference type="NCBI Taxonomy" id="1230840"/>
    <lineage>
        <taxon>Eukaryota</taxon>
        <taxon>Metazoa</taxon>
        <taxon>Chordata</taxon>
        <taxon>Craniata</taxon>
        <taxon>Vertebrata</taxon>
        <taxon>Euteleostomi</taxon>
        <taxon>Mammalia</taxon>
        <taxon>Eutheria</taxon>
        <taxon>Afrotheria</taxon>
        <taxon>Tubulidentata</taxon>
        <taxon>Orycteropodidae</taxon>
        <taxon>Orycteropus</taxon>
    </lineage>
</organism>
<keyword evidence="9 10" id="KW-0807">Transducer</keyword>
<keyword evidence="4 11" id="KW-0552">Olfaction</keyword>
<evidence type="ECO:0000256" key="3">
    <source>
        <dbReference type="ARBA" id="ARBA00022692"/>
    </source>
</evidence>
<accession>A0A8B7BB81</accession>
<keyword evidence="11" id="KW-0716">Sensory transduction</keyword>
<dbReference type="PRINTS" id="PR00237">
    <property type="entry name" value="GPCRRHODOPSN"/>
</dbReference>
<feature type="transmembrane region" description="Helical" evidence="11">
    <location>
        <begin position="210"/>
        <end position="231"/>
    </location>
</feature>
<dbReference type="Proteomes" id="UP000694850">
    <property type="component" value="Unplaced"/>
</dbReference>
<evidence type="ECO:0000256" key="7">
    <source>
        <dbReference type="ARBA" id="ARBA00023136"/>
    </source>
</evidence>
<dbReference type="InterPro" id="IPR050516">
    <property type="entry name" value="Olfactory_GPCR"/>
</dbReference>
<dbReference type="GO" id="GO:0004930">
    <property type="term" value="F:G protein-coupled receptor activity"/>
    <property type="evidence" value="ECO:0007669"/>
    <property type="project" value="UniProtKB-KW"/>
</dbReference>
<dbReference type="InterPro" id="IPR017452">
    <property type="entry name" value="GPCR_Rhodpsn_7TM"/>
</dbReference>
<keyword evidence="5 11" id="KW-1133">Transmembrane helix</keyword>
<dbReference type="OrthoDB" id="6145535at2759"/>
<evidence type="ECO:0000313" key="13">
    <source>
        <dbReference type="Proteomes" id="UP000694850"/>
    </source>
</evidence>
<dbReference type="FunFam" id="1.20.1070.10:FF:000015">
    <property type="entry name" value="Olfactory receptor"/>
    <property type="match status" value="1"/>
</dbReference>
<evidence type="ECO:0000259" key="12">
    <source>
        <dbReference type="PROSITE" id="PS50262"/>
    </source>
</evidence>
<evidence type="ECO:0000256" key="10">
    <source>
        <dbReference type="RuleBase" id="RU000688"/>
    </source>
</evidence>
<dbReference type="InterPro" id="IPR000725">
    <property type="entry name" value="Olfact_rcpt"/>
</dbReference>
<dbReference type="RefSeq" id="XP_007956792.1">
    <property type="nucleotide sequence ID" value="XM_007958601.1"/>
</dbReference>
<keyword evidence="13" id="KW-1185">Reference proteome</keyword>
<evidence type="ECO:0000256" key="8">
    <source>
        <dbReference type="ARBA" id="ARBA00023170"/>
    </source>
</evidence>
<keyword evidence="3 10" id="KW-0812">Transmembrane</keyword>
<dbReference type="GO" id="GO:0005886">
    <property type="term" value="C:plasma membrane"/>
    <property type="evidence" value="ECO:0007669"/>
    <property type="project" value="UniProtKB-SubCell"/>
</dbReference>
<dbReference type="GeneID" id="103212623"/>
<sequence length="315" mass="34727">MEPDRTVKFNQTLVTEFVLQGFSEHPSLHLPLLGCFLVLYIVALTGNTLIVTVVGISTTLHSPMYFFLSNLATMDIICTSTILPKVLAGLAAQEHTISYAGCMAQLFFLLWSTSSELLLLLVMAFDRYVAICRPLHYNTIMSPQVCVALAGSVWGICALNASVNTGLTTMLNFCGPRVIIHFFCEIPPLLLLSCSPTQVNSIMTVLADGFYGFTNFLLTLASYGCIVASILRIHSWEGKRRAFTTCSSHLIVVSVYYTAVFYAYITPASSYSPERSKVAGVLYTALSPTLNPLIYTMRNMEFQRALGKLLPFCQS</sequence>
<evidence type="ECO:0000256" key="1">
    <source>
        <dbReference type="ARBA" id="ARBA00004651"/>
    </source>
</evidence>
<comment type="similarity">
    <text evidence="10">Belongs to the G-protein coupled receptor 1 family.</text>
</comment>
<dbReference type="PROSITE" id="PS50262">
    <property type="entry name" value="G_PROTEIN_RECEP_F1_2"/>
    <property type="match status" value="1"/>
</dbReference>
<protein>
    <recommendedName>
        <fullName evidence="11">Olfactory receptor</fullName>
    </recommendedName>
</protein>
<evidence type="ECO:0000256" key="11">
    <source>
        <dbReference type="RuleBase" id="RU363047"/>
    </source>
</evidence>
<evidence type="ECO:0000256" key="6">
    <source>
        <dbReference type="ARBA" id="ARBA00023040"/>
    </source>
</evidence>
<keyword evidence="7 11" id="KW-0472">Membrane</keyword>
<evidence type="ECO:0000256" key="2">
    <source>
        <dbReference type="ARBA" id="ARBA00022475"/>
    </source>
</evidence>
<keyword evidence="2 11" id="KW-1003">Cell membrane</keyword>
<dbReference type="PANTHER" id="PTHR26452">
    <property type="entry name" value="OLFACTORY RECEPTOR"/>
    <property type="match status" value="1"/>
</dbReference>
<evidence type="ECO:0000313" key="14">
    <source>
        <dbReference type="RefSeq" id="XP_007956792.1"/>
    </source>
</evidence>
<dbReference type="InterPro" id="IPR000276">
    <property type="entry name" value="GPCR_Rhodpsn"/>
</dbReference>
<feature type="transmembrane region" description="Helical" evidence="11">
    <location>
        <begin position="103"/>
        <end position="125"/>
    </location>
</feature>
<evidence type="ECO:0000256" key="4">
    <source>
        <dbReference type="ARBA" id="ARBA00022725"/>
    </source>
</evidence>
<dbReference type="SUPFAM" id="SSF81321">
    <property type="entry name" value="Family A G protein-coupled receptor-like"/>
    <property type="match status" value="1"/>
</dbReference>
<feature type="transmembrane region" description="Helical" evidence="11">
    <location>
        <begin position="243"/>
        <end position="265"/>
    </location>
</feature>
<dbReference type="Gene3D" id="1.20.1070.10">
    <property type="entry name" value="Rhodopsin 7-helix transmembrane proteins"/>
    <property type="match status" value="1"/>
</dbReference>
<reference evidence="14" key="1">
    <citation type="submission" date="2025-08" db="UniProtKB">
        <authorList>
            <consortium name="RefSeq"/>
        </authorList>
    </citation>
    <scope>IDENTIFICATION</scope>
</reference>
<comment type="subcellular location">
    <subcellularLocation>
        <location evidence="1 11">Cell membrane</location>
        <topology evidence="1 11">Multi-pass membrane protein</topology>
    </subcellularLocation>
</comment>
<dbReference type="AlphaFoldDB" id="A0A8B7BB81"/>
<dbReference type="PRINTS" id="PR00245">
    <property type="entry name" value="OLFACTORYR"/>
</dbReference>
<keyword evidence="8 10" id="KW-0675">Receptor</keyword>
<evidence type="ECO:0000256" key="5">
    <source>
        <dbReference type="ARBA" id="ARBA00022989"/>
    </source>
</evidence>
<keyword evidence="6 10" id="KW-0297">G-protein coupled receptor</keyword>
<dbReference type="Pfam" id="PF13853">
    <property type="entry name" value="7tm_4"/>
    <property type="match status" value="1"/>
</dbReference>
<gene>
    <name evidence="14" type="primary">LOC103212623</name>
</gene>
<evidence type="ECO:0000256" key="9">
    <source>
        <dbReference type="ARBA" id="ARBA00023224"/>
    </source>
</evidence>
<feature type="domain" description="G-protein coupled receptors family 1 profile" evidence="12">
    <location>
        <begin position="46"/>
        <end position="295"/>
    </location>
</feature>
<feature type="transmembrane region" description="Helical" evidence="11">
    <location>
        <begin position="145"/>
        <end position="163"/>
    </location>
</feature>